<gene>
    <name evidence="3" type="ORF">FJD38_05180</name>
</gene>
<proteinExistence type="predicted"/>
<dbReference type="InterPro" id="IPR046864">
    <property type="entry name" value="VasX_N"/>
</dbReference>
<evidence type="ECO:0000313" key="3">
    <source>
        <dbReference type="EMBL" id="TWR93010.1"/>
    </source>
</evidence>
<dbReference type="CDD" id="cd20708">
    <property type="entry name" value="MIX_IV"/>
    <property type="match status" value="1"/>
</dbReference>
<organism evidence="3 4">
    <name type="scientific">Pseudomonas saxonica</name>
    <dbReference type="NCBI Taxonomy" id="2600598"/>
    <lineage>
        <taxon>Bacteria</taxon>
        <taxon>Pseudomonadati</taxon>
        <taxon>Pseudomonadota</taxon>
        <taxon>Gammaproteobacteria</taxon>
        <taxon>Pseudomonadales</taxon>
        <taxon>Pseudomonadaceae</taxon>
        <taxon>Pseudomonas</taxon>
    </lineage>
</organism>
<evidence type="ECO:0000259" key="2">
    <source>
        <dbReference type="Pfam" id="PF20249"/>
    </source>
</evidence>
<feature type="transmembrane region" description="Helical" evidence="1">
    <location>
        <begin position="831"/>
        <end position="852"/>
    </location>
</feature>
<accession>A0ABY3GMS6</accession>
<sequence length="1138" mass="127366">MTLTNPNHLDLRRSDAKSALGVCPLRKPKVQLLPLRYGLVERLDPAAALSLPYQTTSRPMGIRLVRDGWLYVIDNTSGYLHEYRVENGEVSQFVWQGNEASQDHRPGMDTQHVLLFSRATTLHIAYSEVQWTAHKCSKMIDSRPDRDHFMQCVDLSSADCVKGGTHLLTDAQAKQWLAEVAEAPSSIAPSEGFHPQETQDYVWEDTPLFKKTPIAAVKRQMLAAYEYDHLYLVFNDTLGVMRDLAEEQDTVVSWIDEWVAKEKHELKYLVGSYIETLMVLNDQSAPNAGVSPKLFEKTTPQQREAIYDYLNARNTLKGLPSSASPEKAAYPGQGYDANSRAIRQTMVDKKQAMHDALGQPLHDELEDDIEALQDHGDAALQGKGLGARGIHDLVRHQEMTAYLEAQRVHIKRWTARLDRITVDRTHLLTRGDMHRSLWAYDPSIEEQLNAVLVAEHNCLRDLCRTDESLEAVSEYLHAHPYYLLPAFGSRLDWTFLNSKAPDLIKLLDDSLHAQENIAKAQAHRVQVSELMGRYWGNSVTLNQQASNNSQLVQAIYAPAAALRTEQWLIKLQTELNNPTLKAHLDDLNTVTNRAHRLAGLIALEHSGATLHVASAQHVQEFSIRMANLNVLLKNEDTYKYNFKLSQKDSNRRYLSDLQRERARLNVERYYNLWNEARSQRWQLVQQIQSSLTVTSSQAAGFIGVKLDLDPRQKAYLDEEIKRLRSGVRGGYGEGHAGVAAFKSGWLPLALMLWQTQALRDAWVEFGKHITEGTDGLKERFIIGGAIAAAISSALSVYQAVHISLVEKAFRAVQINSQGANGMLLAVKIAKLSLGLGIFISPLAFVGALGVSISNFNKWISAIRTGSAGERAGALIALTGDTGSSLVGGIWTVRAWVEFAPVVAARLRGAGAKALGEAWSLSSSRYAFYAARLTPWTLGFMALSYGGETIYKYYNLDESQRWLLNCCWGNEDQEWDWPTHAQRLAEATLQPVITDHGITQPENELDSFRTLSVSFPGMNVQALAENPIEFTAQWQRDNFTALKEVGEEVRKSCKLVSNSSLSLQLNLPYEWCGPQAVLLMRISVQPELAFAPLDNKNLFLHYRIPLDLVSVNTPIKGVAGVPHIGAAEVYELKPEHLNE</sequence>
<protein>
    <recommendedName>
        <fullName evidence="2">Toxin VasX N-terminal region domain-containing protein</fullName>
    </recommendedName>
</protein>
<keyword evidence="1" id="KW-0812">Transmembrane</keyword>
<feature type="domain" description="Toxin VasX N-terminal region" evidence="2">
    <location>
        <begin position="23"/>
        <end position="160"/>
    </location>
</feature>
<dbReference type="EMBL" id="VFIO01000001">
    <property type="protein sequence ID" value="TWR93010.1"/>
    <property type="molecule type" value="Genomic_DNA"/>
</dbReference>
<evidence type="ECO:0000256" key="1">
    <source>
        <dbReference type="SAM" id="Phobius"/>
    </source>
</evidence>
<reference evidence="3 4" key="1">
    <citation type="submission" date="2019-06" db="EMBL/GenBank/DDBJ databases">
        <title>Pseudomonas bimorpha sp. nov. isolated from bovine raw milk and skim milk concentrate.</title>
        <authorList>
            <person name="Hofmann K."/>
            <person name="Huptas C."/>
            <person name="Doll E."/>
            <person name="Scherer S."/>
            <person name="Wenning M."/>
        </authorList>
    </citation>
    <scope>NUCLEOTIDE SEQUENCE [LARGE SCALE GENOMIC DNA]</scope>
    <source>
        <strain evidence="3 4">DSM 108989</strain>
    </source>
</reference>
<feature type="transmembrane region" description="Helical" evidence="1">
    <location>
        <begin position="780"/>
        <end position="800"/>
    </location>
</feature>
<name>A0ABY3GMS6_9PSED</name>
<keyword evidence="4" id="KW-1185">Reference proteome</keyword>
<evidence type="ECO:0000313" key="4">
    <source>
        <dbReference type="Proteomes" id="UP000318428"/>
    </source>
</evidence>
<dbReference type="RefSeq" id="WP_146384217.1">
    <property type="nucleotide sequence ID" value="NZ_VFIO01000001.1"/>
</dbReference>
<keyword evidence="1" id="KW-0472">Membrane</keyword>
<dbReference type="Pfam" id="PF20249">
    <property type="entry name" value="VasX_N"/>
    <property type="match status" value="1"/>
</dbReference>
<keyword evidence="1" id="KW-1133">Transmembrane helix</keyword>
<dbReference type="Proteomes" id="UP000318428">
    <property type="component" value="Unassembled WGS sequence"/>
</dbReference>
<comment type="caution">
    <text evidence="3">The sequence shown here is derived from an EMBL/GenBank/DDBJ whole genome shotgun (WGS) entry which is preliminary data.</text>
</comment>